<evidence type="ECO:0000313" key="1">
    <source>
        <dbReference type="EMBL" id="QJA87586.1"/>
    </source>
</evidence>
<dbReference type="InterPro" id="IPR011856">
    <property type="entry name" value="tRNA_endonuc-like_dom_sf"/>
</dbReference>
<organism evidence="1">
    <name type="scientific">viral metagenome</name>
    <dbReference type="NCBI Taxonomy" id="1070528"/>
    <lineage>
        <taxon>unclassified sequences</taxon>
        <taxon>metagenomes</taxon>
        <taxon>organismal metagenomes</taxon>
    </lineage>
</organism>
<reference evidence="1" key="1">
    <citation type="submission" date="2020-03" db="EMBL/GenBank/DDBJ databases">
        <title>The deep terrestrial virosphere.</title>
        <authorList>
            <person name="Holmfeldt K."/>
            <person name="Nilsson E."/>
            <person name="Simone D."/>
            <person name="Lopez-Fernandez M."/>
            <person name="Wu X."/>
            <person name="de Brujin I."/>
            <person name="Lundin D."/>
            <person name="Andersson A."/>
            <person name="Bertilsson S."/>
            <person name="Dopson M."/>
        </authorList>
    </citation>
    <scope>NUCLEOTIDE SEQUENCE</scope>
    <source>
        <strain evidence="1">MM415B02955</strain>
    </source>
</reference>
<sequence length="169" mass="19007">MPDLFRIHNSDRDVKPLEANNKKSIMRFLKTLTPDGYFFGVQQGMLSKAGIADIVGLYQGQFVALEVKSALGGPTATQKAFLKLIVKAGGMCGIVKCVADVKELLNISDRHVLSGVMEGSRRMWCNTLNIIYSKFLKPSDVFKILYRWNQKNRPPLSDMEIQEAVNRKK</sequence>
<accession>A0A6M3KZG0</accession>
<name>A0A6M3KZG0_9ZZZZ</name>
<dbReference type="GO" id="GO:0003676">
    <property type="term" value="F:nucleic acid binding"/>
    <property type="evidence" value="ECO:0007669"/>
    <property type="project" value="InterPro"/>
</dbReference>
<dbReference type="Gene3D" id="3.40.1350.10">
    <property type="match status" value="1"/>
</dbReference>
<dbReference type="AlphaFoldDB" id="A0A6M3KZG0"/>
<dbReference type="SUPFAM" id="SSF52980">
    <property type="entry name" value="Restriction endonuclease-like"/>
    <property type="match status" value="1"/>
</dbReference>
<protein>
    <recommendedName>
        <fullName evidence="2">VRR-NUC domain-containing protein</fullName>
    </recommendedName>
</protein>
<dbReference type="EMBL" id="MT142718">
    <property type="protein sequence ID" value="QJA87586.1"/>
    <property type="molecule type" value="Genomic_DNA"/>
</dbReference>
<proteinExistence type="predicted"/>
<evidence type="ECO:0008006" key="2">
    <source>
        <dbReference type="Google" id="ProtNLM"/>
    </source>
</evidence>
<gene>
    <name evidence="1" type="ORF">MM415B02955_0008</name>
</gene>
<dbReference type="InterPro" id="IPR011335">
    <property type="entry name" value="Restrct_endonuc-II-like"/>
</dbReference>